<keyword evidence="7 10" id="KW-1133">Transmembrane helix</keyword>
<dbReference type="GO" id="GO:0042626">
    <property type="term" value="F:ATPase-coupled transmembrane transporter activity"/>
    <property type="evidence" value="ECO:0007669"/>
    <property type="project" value="TreeGrafter"/>
</dbReference>
<keyword evidence="4 10" id="KW-0812">Transmembrane</keyword>
<organism evidence="12 13">
    <name type="scientific">Bifidobacterium bohemicum DSM 22767</name>
    <dbReference type="NCBI Taxonomy" id="1437606"/>
    <lineage>
        <taxon>Bacteria</taxon>
        <taxon>Bacillati</taxon>
        <taxon>Actinomycetota</taxon>
        <taxon>Actinomycetes</taxon>
        <taxon>Bifidobacteriales</taxon>
        <taxon>Bifidobacteriaceae</taxon>
        <taxon>Bifidobacterium</taxon>
    </lineage>
</organism>
<sequence length="911" mass="96209">MRTEQFPAFHPKTAQVSQGGQIEAKAGTPTPPSVSAPSPAVIRFDNWGYRHASRRHFAVRGLNLTIEAGQRVLLLGASGIGKSTILEGAAGLLGAEGAGMDGADEAGRSVNEPAAGAAVLMEDAEGGLTEGSVLIDGVPASLARGRVGLVLQDPDAQAIFERLGDNVAFGPENMGLPREDIWPRVHESLHAVGLDGLQLHRSTMHLSGGQMQRLALAGALAMRPGALLLDEPTANLDPEGVEQIVGAVGDVLHASGSTMLLVEHRAGPWIDLIDRVVVLGLESDEQRRVRVTQSGDAAEIDHSGFRRTVIVADGSPEEIFADPNLDFAGLGIWVPGQYQRKQDVITRIHTANEPTTDPAVGSDQPLLSANDLSIGRDGKAIAEHINLSFNAGQITALVGANGAGKSTLSLTLAGLLEPVSGGVVAASVLAEGAKGDDPMRWRSMELAARISYVFQNPEHQFARGTVLDEVMLGLTRIGTSKEQAERRARELLQRFSLSQYASANPYTLSGGEKRRLTVAAALASSPRVIILDEPTFGQDRRTWAEIVRLIHSLRGDGVSVIVVTHDRELVTALGARVVELEAIGASGDGLQKDRPASDGTSTLDGTSPNQTSASSGTSTMNGQSCGPTDTSESTGAIKAGTHIPVSPVEHRGEAVRATSRSPFLSSLNPVFRLFGGFLIAFPMILSLDWVSASVALAIEFALLLCIGFSPLQVIKSSWPVWVGAPGSALAVLLYGKSGGALWWQWGMIHVTSRSAFLALATGIRILAIGIPAIIAVLGIETTDLADALSQILHLPDRFVYGGLAGMRLFSVLRDDWVALTASRRSRGLGDENKVKAFFPQTFALLVLSIRRSTMLATAMEARGFGADVPRTHARISVVNPRDWVFVAVCLVIPVIALTSAALAGAFVFFGG</sequence>
<comment type="similarity">
    <text evidence="2">Belongs to the ABC transporter superfamily.</text>
</comment>
<dbReference type="SMART" id="SM00382">
    <property type="entry name" value="AAA"/>
    <property type="match status" value="2"/>
</dbReference>
<evidence type="ECO:0000256" key="4">
    <source>
        <dbReference type="ARBA" id="ARBA00022692"/>
    </source>
</evidence>
<comment type="caution">
    <text evidence="12">The sequence shown here is derived from an EMBL/GenBank/DDBJ whole genome shotgun (WGS) entry which is preliminary data.</text>
</comment>
<dbReference type="eggNOG" id="COG1122">
    <property type="taxonomic scope" value="Bacteria"/>
</dbReference>
<dbReference type="InterPro" id="IPR050095">
    <property type="entry name" value="ECF_ABC_transporter_ATP-bd"/>
</dbReference>
<feature type="compositionally biased region" description="Polar residues" evidence="9">
    <location>
        <begin position="598"/>
        <end position="634"/>
    </location>
</feature>
<comment type="subcellular location">
    <subcellularLocation>
        <location evidence="1">Membrane</location>
        <topology evidence="1">Multi-pass membrane protein</topology>
    </subcellularLocation>
</comment>
<evidence type="ECO:0000256" key="3">
    <source>
        <dbReference type="ARBA" id="ARBA00022448"/>
    </source>
</evidence>
<evidence type="ECO:0000256" key="2">
    <source>
        <dbReference type="ARBA" id="ARBA00005417"/>
    </source>
</evidence>
<feature type="domain" description="ABC transporter" evidence="11">
    <location>
        <begin position="42"/>
        <end position="306"/>
    </location>
</feature>
<dbReference type="AlphaFoldDB" id="A0A086ZJH9"/>
<dbReference type="InterPro" id="IPR003439">
    <property type="entry name" value="ABC_transporter-like_ATP-bd"/>
</dbReference>
<dbReference type="CDD" id="cd03225">
    <property type="entry name" value="ABC_cobalt_CbiO_domain1"/>
    <property type="match status" value="2"/>
</dbReference>
<accession>A0A086ZJH9</accession>
<dbReference type="Pfam" id="PF02361">
    <property type="entry name" value="CbiQ"/>
    <property type="match status" value="1"/>
</dbReference>
<reference evidence="12 13" key="1">
    <citation type="submission" date="2014-03" db="EMBL/GenBank/DDBJ databases">
        <title>Genomics of Bifidobacteria.</title>
        <authorList>
            <person name="Ventura M."/>
            <person name="Milani C."/>
            <person name="Lugli G.A."/>
        </authorList>
    </citation>
    <scope>NUCLEOTIDE SEQUENCE [LARGE SCALE GENOMIC DNA]</scope>
    <source>
        <strain evidence="12 13">DSM 22767</strain>
    </source>
</reference>
<evidence type="ECO:0000256" key="6">
    <source>
        <dbReference type="ARBA" id="ARBA00022840"/>
    </source>
</evidence>
<dbReference type="GO" id="GO:0005524">
    <property type="term" value="F:ATP binding"/>
    <property type="evidence" value="ECO:0007669"/>
    <property type="project" value="UniProtKB-KW"/>
</dbReference>
<keyword evidence="3" id="KW-0813">Transport</keyword>
<feature type="domain" description="ABC transporter" evidence="11">
    <location>
        <begin position="367"/>
        <end position="607"/>
    </location>
</feature>
<evidence type="ECO:0000256" key="9">
    <source>
        <dbReference type="SAM" id="MobiDB-lite"/>
    </source>
</evidence>
<keyword evidence="5" id="KW-0547">Nucleotide-binding</keyword>
<dbReference type="PANTHER" id="PTHR43553:SF19">
    <property type="entry name" value="HMP_THIAMINE IMPORT ATP-BINDING PROTEIN YKOD-RELATED"/>
    <property type="match status" value="1"/>
</dbReference>
<protein>
    <submittedName>
        <fullName evidence="12">ABC-type cobalt transporter, ATPase component</fullName>
        <ecNumber evidence="12">3.6.3.28</ecNumber>
    </submittedName>
</protein>
<dbReference type="PROSITE" id="PS50893">
    <property type="entry name" value="ABC_TRANSPORTER_2"/>
    <property type="match status" value="2"/>
</dbReference>
<evidence type="ECO:0000256" key="10">
    <source>
        <dbReference type="SAM" id="Phobius"/>
    </source>
</evidence>
<dbReference type="PROSITE" id="PS00211">
    <property type="entry name" value="ABC_TRANSPORTER_1"/>
    <property type="match status" value="2"/>
</dbReference>
<evidence type="ECO:0000256" key="5">
    <source>
        <dbReference type="ARBA" id="ARBA00022741"/>
    </source>
</evidence>
<feature type="region of interest" description="Disordered" evidence="9">
    <location>
        <begin position="1"/>
        <end position="38"/>
    </location>
</feature>
<dbReference type="SUPFAM" id="SSF52540">
    <property type="entry name" value="P-loop containing nucleoside triphosphate hydrolases"/>
    <property type="match status" value="2"/>
</dbReference>
<dbReference type="EMBL" id="JGYP01000001">
    <property type="protein sequence ID" value="KFI46679.1"/>
    <property type="molecule type" value="Genomic_DNA"/>
</dbReference>
<evidence type="ECO:0000256" key="8">
    <source>
        <dbReference type="ARBA" id="ARBA00023136"/>
    </source>
</evidence>
<dbReference type="EC" id="3.6.3.28" evidence="12"/>
<proteinExistence type="inferred from homology"/>
<dbReference type="RefSeq" id="WP_081930239.1">
    <property type="nucleotide sequence ID" value="NZ_JDUS01000001.1"/>
</dbReference>
<dbReference type="GO" id="GO:0043190">
    <property type="term" value="C:ATP-binding cassette (ABC) transporter complex"/>
    <property type="evidence" value="ECO:0007669"/>
    <property type="project" value="TreeGrafter"/>
</dbReference>
<dbReference type="Pfam" id="PF00005">
    <property type="entry name" value="ABC_tran"/>
    <property type="match status" value="2"/>
</dbReference>
<dbReference type="InterPro" id="IPR027417">
    <property type="entry name" value="P-loop_NTPase"/>
</dbReference>
<keyword evidence="12" id="KW-0378">Hydrolase</keyword>
<evidence type="ECO:0000313" key="13">
    <source>
        <dbReference type="Proteomes" id="UP000029096"/>
    </source>
</evidence>
<feature type="transmembrane region" description="Helical" evidence="10">
    <location>
        <begin position="755"/>
        <end position="779"/>
    </location>
</feature>
<dbReference type="Proteomes" id="UP000029096">
    <property type="component" value="Unassembled WGS sequence"/>
</dbReference>
<dbReference type="InterPro" id="IPR015856">
    <property type="entry name" value="ABC_transpr_CbiO/EcfA_su"/>
</dbReference>
<feature type="region of interest" description="Disordered" evidence="9">
    <location>
        <begin position="588"/>
        <end position="642"/>
    </location>
</feature>
<dbReference type="InterPro" id="IPR003339">
    <property type="entry name" value="ABC/ECF_trnsptr_transmembrane"/>
</dbReference>
<evidence type="ECO:0000256" key="1">
    <source>
        <dbReference type="ARBA" id="ARBA00004141"/>
    </source>
</evidence>
<feature type="transmembrane region" description="Helical" evidence="10">
    <location>
        <begin position="720"/>
        <end position="743"/>
    </location>
</feature>
<keyword evidence="6" id="KW-0067">ATP-binding</keyword>
<evidence type="ECO:0000256" key="7">
    <source>
        <dbReference type="ARBA" id="ARBA00022989"/>
    </source>
</evidence>
<feature type="transmembrane region" description="Helical" evidence="10">
    <location>
        <begin position="694"/>
        <end position="714"/>
    </location>
</feature>
<feature type="transmembrane region" description="Helical" evidence="10">
    <location>
        <begin position="883"/>
        <end position="909"/>
    </location>
</feature>
<dbReference type="Gene3D" id="3.40.50.300">
    <property type="entry name" value="P-loop containing nucleotide triphosphate hydrolases"/>
    <property type="match status" value="2"/>
</dbReference>
<evidence type="ECO:0000313" key="12">
    <source>
        <dbReference type="EMBL" id="KFI46679.1"/>
    </source>
</evidence>
<dbReference type="OrthoDB" id="501320at2"/>
<dbReference type="GO" id="GO:0016887">
    <property type="term" value="F:ATP hydrolysis activity"/>
    <property type="evidence" value="ECO:0007669"/>
    <property type="project" value="InterPro"/>
</dbReference>
<gene>
    <name evidence="12" type="ORF">BBOH_0151</name>
</gene>
<name>A0A086ZJH9_9BIFI</name>
<dbReference type="CDD" id="cd16914">
    <property type="entry name" value="EcfT"/>
    <property type="match status" value="1"/>
</dbReference>
<dbReference type="PANTHER" id="PTHR43553">
    <property type="entry name" value="HEAVY METAL TRANSPORTER"/>
    <property type="match status" value="1"/>
</dbReference>
<keyword evidence="13" id="KW-1185">Reference proteome</keyword>
<dbReference type="eggNOG" id="COG0619">
    <property type="taxonomic scope" value="Bacteria"/>
</dbReference>
<keyword evidence="8 10" id="KW-0472">Membrane</keyword>
<dbReference type="InterPro" id="IPR003593">
    <property type="entry name" value="AAA+_ATPase"/>
</dbReference>
<evidence type="ECO:0000259" key="11">
    <source>
        <dbReference type="PROSITE" id="PS50893"/>
    </source>
</evidence>
<dbReference type="STRING" id="1437606.BBOH_0151"/>
<dbReference type="InterPro" id="IPR017871">
    <property type="entry name" value="ABC_transporter-like_CS"/>
</dbReference>